<gene>
    <name evidence="1" type="ORF">CDL15_Pgr006345</name>
</gene>
<evidence type="ECO:0000313" key="2">
    <source>
        <dbReference type="Proteomes" id="UP000197138"/>
    </source>
</evidence>
<dbReference type="Proteomes" id="UP000197138">
    <property type="component" value="Unassembled WGS sequence"/>
</dbReference>
<name>A0A218WBB5_PUNGR</name>
<dbReference type="AlphaFoldDB" id="A0A218WBB5"/>
<protein>
    <submittedName>
        <fullName evidence="1">Uncharacterized protein</fullName>
    </submittedName>
</protein>
<comment type="caution">
    <text evidence="1">The sequence shown here is derived from an EMBL/GenBank/DDBJ whole genome shotgun (WGS) entry which is preliminary data.</text>
</comment>
<dbReference type="EMBL" id="MTKT01004892">
    <property type="protein sequence ID" value="OWM69382.1"/>
    <property type="molecule type" value="Genomic_DNA"/>
</dbReference>
<evidence type="ECO:0000313" key="1">
    <source>
        <dbReference type="EMBL" id="OWM69382.1"/>
    </source>
</evidence>
<proteinExistence type="predicted"/>
<organism evidence="1 2">
    <name type="scientific">Punica granatum</name>
    <name type="common">Pomegranate</name>
    <dbReference type="NCBI Taxonomy" id="22663"/>
    <lineage>
        <taxon>Eukaryota</taxon>
        <taxon>Viridiplantae</taxon>
        <taxon>Streptophyta</taxon>
        <taxon>Embryophyta</taxon>
        <taxon>Tracheophyta</taxon>
        <taxon>Spermatophyta</taxon>
        <taxon>Magnoliopsida</taxon>
        <taxon>eudicotyledons</taxon>
        <taxon>Gunneridae</taxon>
        <taxon>Pentapetalae</taxon>
        <taxon>rosids</taxon>
        <taxon>malvids</taxon>
        <taxon>Myrtales</taxon>
        <taxon>Lythraceae</taxon>
        <taxon>Punica</taxon>
    </lineage>
</organism>
<reference evidence="2" key="1">
    <citation type="journal article" date="2017" name="Plant J.">
        <title>The pomegranate (Punica granatum L.) genome and the genomics of punicalagin biosynthesis.</title>
        <authorList>
            <person name="Qin G."/>
            <person name="Xu C."/>
            <person name="Ming R."/>
            <person name="Tang H."/>
            <person name="Guyot R."/>
            <person name="Kramer E.M."/>
            <person name="Hu Y."/>
            <person name="Yi X."/>
            <person name="Qi Y."/>
            <person name="Xu X."/>
            <person name="Gao Z."/>
            <person name="Pan H."/>
            <person name="Jian J."/>
            <person name="Tian Y."/>
            <person name="Yue Z."/>
            <person name="Xu Y."/>
        </authorList>
    </citation>
    <scope>NUCLEOTIDE SEQUENCE [LARGE SCALE GENOMIC DNA]</scope>
    <source>
        <strain evidence="2">cv. Dabenzi</strain>
    </source>
</reference>
<accession>A0A218WBB5</accession>
<sequence length="74" mass="8231">MSDSLVAAVPMLDESKVPVLEQKRSKNLIAQAQNGYGQQDYLFCAWDAELRRAKLKGASVLNILLTSIFTFTLL</sequence>